<feature type="transmembrane region" description="Helical" evidence="13">
    <location>
        <begin position="6"/>
        <end position="23"/>
    </location>
</feature>
<evidence type="ECO:0000256" key="14">
    <source>
        <dbReference type="SAM" id="MobiDB-lite"/>
    </source>
</evidence>
<dbReference type="Pfam" id="PF02096">
    <property type="entry name" value="60KD_IMP"/>
    <property type="match status" value="1"/>
</dbReference>
<keyword evidence="4 13" id="KW-0813">Transport</keyword>
<dbReference type="NCBIfam" id="TIGR03593">
    <property type="entry name" value="yidC_nterm"/>
    <property type="match status" value="1"/>
</dbReference>
<dbReference type="EMBL" id="JAPWGM010000002">
    <property type="protein sequence ID" value="MCZ4243952.1"/>
    <property type="molecule type" value="Genomic_DNA"/>
</dbReference>
<evidence type="ECO:0000256" key="7">
    <source>
        <dbReference type="ARBA" id="ARBA00022927"/>
    </source>
</evidence>
<evidence type="ECO:0000256" key="4">
    <source>
        <dbReference type="ARBA" id="ARBA00022448"/>
    </source>
</evidence>
<dbReference type="InterPro" id="IPR028055">
    <property type="entry name" value="YidC/Oxa/ALB_C"/>
</dbReference>
<reference evidence="17" key="1">
    <citation type="submission" date="2022-12" db="EMBL/GenBank/DDBJ databases">
        <title>Genome sequence of HCMS5-2.</title>
        <authorList>
            <person name="Woo H."/>
        </authorList>
    </citation>
    <scope>NUCLEOTIDE SEQUENCE</scope>
    <source>
        <strain evidence="17">HCMS5-2</strain>
    </source>
</reference>
<dbReference type="RefSeq" id="WP_269427020.1">
    <property type="nucleotide sequence ID" value="NZ_JAPWGM010000002.1"/>
</dbReference>
<comment type="subunit">
    <text evidence="13">Interacts with the Sec translocase complex via SecD. Specifically interacts with transmembrane segments of nascent integral membrane proteins during membrane integration.</text>
</comment>
<evidence type="ECO:0000256" key="10">
    <source>
        <dbReference type="ARBA" id="ARBA00023186"/>
    </source>
</evidence>
<keyword evidence="7 13" id="KW-0653">Protein transport</keyword>
<evidence type="ECO:0000256" key="3">
    <source>
        <dbReference type="ARBA" id="ARBA00015325"/>
    </source>
</evidence>
<comment type="similarity">
    <text evidence="2 13">Belongs to the OXA1/ALB3/YidC family. Type 1 subfamily.</text>
</comment>
<dbReference type="InterPro" id="IPR001708">
    <property type="entry name" value="YidC/ALB3/OXA1/COX18"/>
</dbReference>
<gene>
    <name evidence="13 17" type="primary">yidC</name>
    <name evidence="17" type="ORF">O0955_08020</name>
</gene>
<dbReference type="Proteomes" id="UP001144347">
    <property type="component" value="Unassembled WGS sequence"/>
</dbReference>
<keyword evidence="10 13" id="KW-0143">Chaperone</keyword>
<feature type="transmembrane region" description="Helical" evidence="13">
    <location>
        <begin position="486"/>
        <end position="504"/>
    </location>
</feature>
<evidence type="ECO:0000256" key="8">
    <source>
        <dbReference type="ARBA" id="ARBA00022989"/>
    </source>
</evidence>
<evidence type="ECO:0000256" key="11">
    <source>
        <dbReference type="ARBA" id="ARBA00033245"/>
    </source>
</evidence>
<dbReference type="NCBIfam" id="TIGR03592">
    <property type="entry name" value="yidC_oxa1_cterm"/>
    <property type="match status" value="1"/>
</dbReference>
<sequence>MDRNTFTGLFLIMIILAGSFYFLKPNTADVKKEQARIDSAKTADSLKKIGINPIQKDTVSAAAITPAVDSSALKGPFGTALSGTVSNSVLENENLLITFSNKGGKISSVQVKGQKTFNGKPLILFDGNQNKFGLNLNAAGKVINTNDLFFVPTKTGNTLSMRANYGANQYVEYVYDLKGLSNKVGFKINLVGLQQIISGNNIGLNWEATLLQQEKSIESEHRYSAPYYKYVNGDVDHLSVSKDEKEDLAKGKIQWFSFKQHFFSAALIDKNGFEKGSLEVKIPTAPGQIKFYAANMQLPYNHLAAQSYDMEFYFGTNKFSTLQDQGYDLEKQVDLGYWPLKYVNRFIVLPVFNLLERFNWGYGLIIFALTILLKLALSPLTYKSYLSMAKMRVLKPEMDEIKAKVGEDNPTLVQQEYLKLYKKAGVNPLGGCLPMVLQLPLVMAFFFFFPNLFELRGESFLWMKDLSTYDEFIRFGVKLPFIGDHLSLMCVLMTISTLIMTYFNNQVSGATGQMKYIGYIMPVIFLGVLNSYPSGLNYYYFLANLMTFGQQFLIRKMVDDDKIHALIQQNKARPADEKKKKSKFQQRLDDYMRQQQQQPKK</sequence>
<evidence type="ECO:0000256" key="12">
    <source>
        <dbReference type="ARBA" id="ARBA00033342"/>
    </source>
</evidence>
<organism evidence="17 18">
    <name type="scientific">Pedobacter punctiformis</name>
    <dbReference type="NCBI Taxonomy" id="3004097"/>
    <lineage>
        <taxon>Bacteria</taxon>
        <taxon>Pseudomonadati</taxon>
        <taxon>Bacteroidota</taxon>
        <taxon>Sphingobacteriia</taxon>
        <taxon>Sphingobacteriales</taxon>
        <taxon>Sphingobacteriaceae</taxon>
        <taxon>Pedobacter</taxon>
    </lineage>
</organism>
<keyword evidence="18" id="KW-1185">Reference proteome</keyword>
<keyword evidence="6 13" id="KW-0812">Transmembrane</keyword>
<dbReference type="PANTHER" id="PTHR12428:SF65">
    <property type="entry name" value="CYTOCHROME C OXIDASE ASSEMBLY PROTEIN COX18, MITOCHONDRIAL"/>
    <property type="match status" value="1"/>
</dbReference>
<feature type="transmembrane region" description="Helical" evidence="13">
    <location>
        <begin position="429"/>
        <end position="453"/>
    </location>
</feature>
<protein>
    <recommendedName>
        <fullName evidence="3 13">Membrane protein insertase YidC</fullName>
    </recommendedName>
    <alternativeName>
        <fullName evidence="12 13">Foldase YidC</fullName>
    </alternativeName>
    <alternativeName>
        <fullName evidence="11 13">Membrane integrase YidC</fullName>
    </alternativeName>
    <alternativeName>
        <fullName evidence="13">Membrane protein YidC</fullName>
    </alternativeName>
</protein>
<feature type="region of interest" description="Disordered" evidence="14">
    <location>
        <begin position="569"/>
        <end position="601"/>
    </location>
</feature>
<evidence type="ECO:0000256" key="13">
    <source>
        <dbReference type="HAMAP-Rule" id="MF_01810"/>
    </source>
</evidence>
<comment type="subcellular location">
    <subcellularLocation>
        <location evidence="1">Cell inner membrane</location>
        <topology evidence="1">Multi-pass membrane protein</topology>
    </subcellularLocation>
    <subcellularLocation>
        <location evidence="13">Cell membrane</location>
        <topology evidence="13">Multi-pass membrane protein</topology>
    </subcellularLocation>
</comment>
<dbReference type="NCBIfam" id="NF002356">
    <property type="entry name" value="PRK01318.2-3"/>
    <property type="match status" value="1"/>
</dbReference>
<accession>A0ABT4L7Q0</accession>
<evidence type="ECO:0000256" key="9">
    <source>
        <dbReference type="ARBA" id="ARBA00023136"/>
    </source>
</evidence>
<dbReference type="CDD" id="cd20070">
    <property type="entry name" value="5TM_YidC_Alb3"/>
    <property type="match status" value="1"/>
</dbReference>
<comment type="caution">
    <text evidence="17">The sequence shown here is derived from an EMBL/GenBank/DDBJ whole genome shotgun (WGS) entry which is preliminary data.</text>
</comment>
<feature type="transmembrane region" description="Helical" evidence="13">
    <location>
        <begin position="361"/>
        <end position="382"/>
    </location>
</feature>
<proteinExistence type="inferred from homology"/>
<evidence type="ECO:0000256" key="5">
    <source>
        <dbReference type="ARBA" id="ARBA00022475"/>
    </source>
</evidence>
<evidence type="ECO:0000259" key="16">
    <source>
        <dbReference type="Pfam" id="PF14849"/>
    </source>
</evidence>
<dbReference type="Pfam" id="PF14849">
    <property type="entry name" value="YidC_periplas"/>
    <property type="match status" value="1"/>
</dbReference>
<evidence type="ECO:0000256" key="6">
    <source>
        <dbReference type="ARBA" id="ARBA00022692"/>
    </source>
</evidence>
<dbReference type="PANTHER" id="PTHR12428">
    <property type="entry name" value="OXA1"/>
    <property type="match status" value="1"/>
</dbReference>
<dbReference type="Gene3D" id="2.70.98.90">
    <property type="match status" value="1"/>
</dbReference>
<comment type="function">
    <text evidence="13">Required for the insertion and/or proper folding and/or complex formation of integral membrane proteins into the membrane. Involved in integration of membrane proteins that insert both dependently and independently of the Sec translocase complex, as well as at least some lipoproteins. Aids folding of multispanning membrane proteins.</text>
</comment>
<keyword evidence="8 13" id="KW-1133">Transmembrane helix</keyword>
<feature type="domain" description="Membrane insertase YidC N-terminal" evidence="16">
    <location>
        <begin position="90"/>
        <end position="347"/>
    </location>
</feature>
<dbReference type="InterPro" id="IPR038221">
    <property type="entry name" value="YidC_periplasmic_sf"/>
</dbReference>
<evidence type="ECO:0000313" key="18">
    <source>
        <dbReference type="Proteomes" id="UP001144347"/>
    </source>
</evidence>
<name>A0ABT4L7Q0_9SPHI</name>
<evidence type="ECO:0000256" key="1">
    <source>
        <dbReference type="ARBA" id="ARBA00004429"/>
    </source>
</evidence>
<evidence type="ECO:0000313" key="17">
    <source>
        <dbReference type="EMBL" id="MCZ4243952.1"/>
    </source>
</evidence>
<dbReference type="InterPro" id="IPR019998">
    <property type="entry name" value="Membr_insert_YidC"/>
</dbReference>
<dbReference type="InterPro" id="IPR028053">
    <property type="entry name" value="Membr_insert_YidC_N"/>
</dbReference>
<dbReference type="InterPro" id="IPR047196">
    <property type="entry name" value="YidC_ALB_C"/>
</dbReference>
<dbReference type="PRINTS" id="PR00701">
    <property type="entry name" value="60KDINNERMP"/>
</dbReference>
<feature type="domain" description="Membrane insertase YidC/Oxa/ALB C-terminal" evidence="15">
    <location>
        <begin position="362"/>
        <end position="556"/>
    </location>
</feature>
<dbReference type="CDD" id="cd19961">
    <property type="entry name" value="EcYidC-like_peri"/>
    <property type="match status" value="1"/>
</dbReference>
<evidence type="ECO:0000256" key="2">
    <source>
        <dbReference type="ARBA" id="ARBA00010527"/>
    </source>
</evidence>
<evidence type="ECO:0000259" key="15">
    <source>
        <dbReference type="Pfam" id="PF02096"/>
    </source>
</evidence>
<dbReference type="HAMAP" id="MF_01810">
    <property type="entry name" value="YidC_type1"/>
    <property type="match status" value="1"/>
</dbReference>
<keyword evidence="9 13" id="KW-0472">Membrane</keyword>
<feature type="transmembrane region" description="Helical" evidence="13">
    <location>
        <begin position="516"/>
        <end position="532"/>
    </location>
</feature>
<keyword evidence="5 13" id="KW-1003">Cell membrane</keyword>